<sequence length="54" mass="6038">MGEVEYPSSLNYPVEELCISSVTLRRSLWKTIVVESSPLVISTTESRLSTSFTN</sequence>
<organism evidence="1 2">
    <name type="scientific">Ensete ventricosum</name>
    <name type="common">Abyssinian banana</name>
    <name type="synonym">Musa ensete</name>
    <dbReference type="NCBI Taxonomy" id="4639"/>
    <lineage>
        <taxon>Eukaryota</taxon>
        <taxon>Viridiplantae</taxon>
        <taxon>Streptophyta</taxon>
        <taxon>Embryophyta</taxon>
        <taxon>Tracheophyta</taxon>
        <taxon>Spermatophyta</taxon>
        <taxon>Magnoliopsida</taxon>
        <taxon>Liliopsida</taxon>
        <taxon>Zingiberales</taxon>
        <taxon>Musaceae</taxon>
        <taxon>Ensete</taxon>
    </lineage>
</organism>
<dbReference type="AlphaFoldDB" id="A0A427AKA4"/>
<dbReference type="Proteomes" id="UP000287651">
    <property type="component" value="Unassembled WGS sequence"/>
</dbReference>
<reference evidence="1 2" key="1">
    <citation type="journal article" date="2014" name="Agronomy (Basel)">
        <title>A Draft Genome Sequence for Ensete ventricosum, the Drought-Tolerant Tree Against Hunger.</title>
        <authorList>
            <person name="Harrison J."/>
            <person name="Moore K.A."/>
            <person name="Paszkiewicz K."/>
            <person name="Jones T."/>
            <person name="Grant M."/>
            <person name="Ambacheew D."/>
            <person name="Muzemil S."/>
            <person name="Studholme D.J."/>
        </authorList>
    </citation>
    <scope>NUCLEOTIDE SEQUENCE [LARGE SCALE GENOMIC DNA]</scope>
</reference>
<gene>
    <name evidence="1" type="ORF">B296_00009859</name>
</gene>
<comment type="caution">
    <text evidence="1">The sequence shown here is derived from an EMBL/GenBank/DDBJ whole genome shotgun (WGS) entry which is preliminary data.</text>
</comment>
<name>A0A427AKA4_ENSVE</name>
<evidence type="ECO:0000313" key="1">
    <source>
        <dbReference type="EMBL" id="RRT76581.1"/>
    </source>
</evidence>
<dbReference type="EMBL" id="AMZH03002157">
    <property type="protein sequence ID" value="RRT76581.1"/>
    <property type="molecule type" value="Genomic_DNA"/>
</dbReference>
<accession>A0A427AKA4</accession>
<protein>
    <submittedName>
        <fullName evidence="1">Uncharacterized protein</fullName>
    </submittedName>
</protein>
<evidence type="ECO:0000313" key="2">
    <source>
        <dbReference type="Proteomes" id="UP000287651"/>
    </source>
</evidence>
<proteinExistence type="predicted"/>